<dbReference type="KEGG" id="acad:UA74_03610"/>
<dbReference type="Proteomes" id="UP000185511">
    <property type="component" value="Chromosome"/>
</dbReference>
<accession>A0AAC9PQA5</accession>
<dbReference type="AlphaFoldDB" id="A0AAC9PQA5"/>
<sequence length="70" mass="8159">MRELRAWDQEYQDAFDRADFSTAGFASREAENVWIEKSRRLAERLKAESPVVSRVYYRANGVIPKGDCVF</sequence>
<reference evidence="2" key="1">
    <citation type="submission" date="2016-06" db="EMBL/GenBank/DDBJ databases">
        <title>Complete genome sequence of Actinoalloteichus fjordicus DSM 46855 (=ADI127-17), type strain of the new species Actinoalloteichus fjordicus.</title>
        <authorList>
            <person name="Ruckert C."/>
            <person name="Nouioui I."/>
            <person name="Willmese J."/>
            <person name="van Wezel G."/>
            <person name="Klenk H.-P."/>
            <person name="Kalinowski J."/>
            <person name="Zotchev S.B."/>
        </authorList>
    </citation>
    <scope>NUCLEOTIDE SEQUENCE [LARGE SCALE GENOMIC DNA]</scope>
    <source>
        <strain evidence="2">ADI127-7</strain>
    </source>
</reference>
<keyword evidence="2" id="KW-1185">Reference proteome</keyword>
<proteinExistence type="predicted"/>
<dbReference type="RefSeq" id="WP_075738903.1">
    <property type="nucleotide sequence ID" value="NZ_CP016076.1"/>
</dbReference>
<gene>
    <name evidence="1" type="ORF">UA74_03610</name>
</gene>
<dbReference type="EMBL" id="CP016076">
    <property type="protein sequence ID" value="APU12803.1"/>
    <property type="molecule type" value="Genomic_DNA"/>
</dbReference>
<protein>
    <submittedName>
        <fullName evidence="1">Uncharacterized protein</fullName>
    </submittedName>
</protein>
<name>A0AAC9PQA5_9PSEU</name>
<evidence type="ECO:0000313" key="2">
    <source>
        <dbReference type="Proteomes" id="UP000185511"/>
    </source>
</evidence>
<organism evidence="1 2">
    <name type="scientific">Actinoalloteichus fjordicus</name>
    <dbReference type="NCBI Taxonomy" id="1612552"/>
    <lineage>
        <taxon>Bacteria</taxon>
        <taxon>Bacillati</taxon>
        <taxon>Actinomycetota</taxon>
        <taxon>Actinomycetes</taxon>
        <taxon>Pseudonocardiales</taxon>
        <taxon>Pseudonocardiaceae</taxon>
        <taxon>Actinoalloteichus</taxon>
    </lineage>
</organism>
<evidence type="ECO:0000313" key="1">
    <source>
        <dbReference type="EMBL" id="APU12803.1"/>
    </source>
</evidence>